<name>A0A1J5RVZ7_9ZZZZ</name>
<dbReference type="EMBL" id="MLJW01000098">
    <property type="protein sequence ID" value="OIR00119.1"/>
    <property type="molecule type" value="Genomic_DNA"/>
</dbReference>
<dbReference type="NCBIfam" id="TIGR02474">
    <property type="entry name" value="pec_lyase"/>
    <property type="match status" value="1"/>
</dbReference>
<dbReference type="AlphaFoldDB" id="A0A1J5RVZ7"/>
<reference evidence="1" key="1">
    <citation type="submission" date="2016-10" db="EMBL/GenBank/DDBJ databases">
        <title>Sequence of Gallionella enrichment culture.</title>
        <authorList>
            <person name="Poehlein A."/>
            <person name="Muehling M."/>
            <person name="Daniel R."/>
        </authorList>
    </citation>
    <scope>NUCLEOTIDE SEQUENCE</scope>
</reference>
<organism evidence="1">
    <name type="scientific">mine drainage metagenome</name>
    <dbReference type="NCBI Taxonomy" id="410659"/>
    <lineage>
        <taxon>unclassified sequences</taxon>
        <taxon>metagenomes</taxon>
        <taxon>ecological metagenomes</taxon>
    </lineage>
</organism>
<gene>
    <name evidence="1" type="ORF">GALL_177640</name>
</gene>
<keyword evidence="1" id="KW-0456">Lyase</keyword>
<dbReference type="GO" id="GO:0016829">
    <property type="term" value="F:lyase activity"/>
    <property type="evidence" value="ECO:0007669"/>
    <property type="project" value="UniProtKB-KW"/>
</dbReference>
<comment type="caution">
    <text evidence="1">The sequence shown here is derived from an EMBL/GenBank/DDBJ whole genome shotgun (WGS) entry which is preliminary data.</text>
</comment>
<proteinExistence type="predicted"/>
<dbReference type="Gene3D" id="1.50.10.20">
    <property type="match status" value="1"/>
</dbReference>
<dbReference type="SUPFAM" id="SSF81853">
    <property type="entry name" value="Family 10 polysaccharide lyase"/>
    <property type="match status" value="1"/>
</dbReference>
<sequence>MKYRKTILIFCLLVISFLKLSAQDLVADNMLMFQRDYGGWPKHYHEDKIDYNKVYADVEKATIADESNMNDGTIDNDATTREIRYLLKAYKKIGNKKYLDAAEKGIKYLLKAQYENGGWPQFYPDLSSYRHEITFNDNAMINVMNVLYDLSLQKNELDVVDKSLIGPAATAVKKGVQCILKTQIKVNGKLTVWCAQYDEINYQPAKARAYELPSLSGEESVGIVEFLMRLPDPSKEIKLAITSAVNWFSDSKISGIDWVHKKDASMPKGFDRVVVKDASSVVWARFYEIDTNEPFFCGRDGIKKKNVADVEYERRTGYAWYGTWPKDLIEKKYPEWLSKNKG</sequence>
<protein>
    <submittedName>
        <fullName evidence="1">Pectic acid lyase</fullName>
    </submittedName>
</protein>
<dbReference type="InterPro" id="IPR012669">
    <property type="entry name" value="Pectate_lyase"/>
</dbReference>
<dbReference type="Pfam" id="PF09492">
    <property type="entry name" value="Pec_lyase"/>
    <property type="match status" value="1"/>
</dbReference>
<evidence type="ECO:0000313" key="1">
    <source>
        <dbReference type="EMBL" id="OIR00119.1"/>
    </source>
</evidence>
<accession>A0A1J5RVZ7</accession>